<feature type="region of interest" description="Disordered" evidence="1">
    <location>
        <begin position="217"/>
        <end position="258"/>
    </location>
</feature>
<dbReference type="Pfam" id="PF07800">
    <property type="entry name" value="DUF1644"/>
    <property type="match status" value="1"/>
</dbReference>
<protein>
    <submittedName>
        <fullName evidence="2">Uncharacterized protein</fullName>
    </submittedName>
</protein>
<dbReference type="PANTHER" id="PTHR31197:SF7">
    <property type="entry name" value="OS07G0419800 PROTEIN"/>
    <property type="match status" value="1"/>
</dbReference>
<dbReference type="AlphaFoldDB" id="A0A5J9VV07"/>
<gene>
    <name evidence="2" type="ORF">EJB05_12893</name>
</gene>
<feature type="compositionally biased region" description="Basic residues" evidence="1">
    <location>
        <begin position="310"/>
        <end position="319"/>
    </location>
</feature>
<dbReference type="InterPro" id="IPR012866">
    <property type="entry name" value="DUF1644"/>
</dbReference>
<evidence type="ECO:0000256" key="1">
    <source>
        <dbReference type="SAM" id="MobiDB-lite"/>
    </source>
</evidence>
<evidence type="ECO:0000313" key="3">
    <source>
        <dbReference type="Proteomes" id="UP000324897"/>
    </source>
</evidence>
<accession>A0A5J9VV07</accession>
<comment type="caution">
    <text evidence="2">The sequence shown here is derived from an EMBL/GenBank/DDBJ whole genome shotgun (WGS) entry which is preliminary data.</text>
</comment>
<dbReference type="Gramene" id="TVU39471">
    <property type="protein sequence ID" value="TVU39471"/>
    <property type="gene ID" value="EJB05_12893"/>
</dbReference>
<dbReference type="EMBL" id="RWGY01000007">
    <property type="protein sequence ID" value="TVU39471.1"/>
    <property type="molecule type" value="Genomic_DNA"/>
</dbReference>
<feature type="region of interest" description="Disordered" evidence="1">
    <location>
        <begin position="34"/>
        <end position="55"/>
    </location>
</feature>
<feature type="compositionally biased region" description="Basic residues" evidence="1">
    <location>
        <begin position="350"/>
        <end position="362"/>
    </location>
</feature>
<reference evidence="2 3" key="1">
    <citation type="journal article" date="2019" name="Sci. Rep.">
        <title>A high-quality genome of Eragrostis curvula grass provides insights into Poaceae evolution and supports new strategies to enhance forage quality.</title>
        <authorList>
            <person name="Carballo J."/>
            <person name="Santos B.A.C.M."/>
            <person name="Zappacosta D."/>
            <person name="Garbus I."/>
            <person name="Selva J.P."/>
            <person name="Gallo C.A."/>
            <person name="Diaz A."/>
            <person name="Albertini E."/>
            <person name="Caccamo M."/>
            <person name="Echenique V."/>
        </authorList>
    </citation>
    <scope>NUCLEOTIDE SEQUENCE [LARGE SCALE GENOMIC DNA]</scope>
    <source>
        <strain evidence="3">cv. Victoria</strain>
        <tissue evidence="2">Leaf</tissue>
    </source>
</reference>
<feature type="compositionally biased region" description="Basic and acidic residues" evidence="1">
    <location>
        <begin position="232"/>
        <end position="242"/>
    </location>
</feature>
<sequence>PPPLILAYKTARWRRPSVPRERRIREEKLILQEKAIPSDPAPRQTPGLTSADTISDLDPFEVPVHTPAFIGGISRSESEVANYQESTNSALSLGEGSIATGACHDAMQNSAEMKCPLCRGSVSGWIPAADVRQYLDKRFRTCSHDSCRFVGTYEQLREHARTAHLLTKPAHVELSRKRTWDRLEREQEFGDVISAIRSQIPGAVIVGDYVIETRDVMSPDIDSDDDGSEEWSPVRDQDELPDNRLGSPWSNETLGSPSIWPDERDGLTRFVPQNNRDLLRRSFSDRRSLHSDWLGVRRPSTQSLLRRGFSTRHSGHHSSYRGFRPFESYAGNRNAGTSRSFNDPSMGSSRRQRLRYTHRSQY</sequence>
<evidence type="ECO:0000313" key="2">
    <source>
        <dbReference type="EMBL" id="TVU39471.1"/>
    </source>
</evidence>
<proteinExistence type="predicted"/>
<dbReference type="PANTHER" id="PTHR31197">
    <property type="entry name" value="OS01G0612600 PROTEIN"/>
    <property type="match status" value="1"/>
</dbReference>
<keyword evidence="3" id="KW-1185">Reference proteome</keyword>
<name>A0A5J9VV07_9POAL</name>
<feature type="region of interest" description="Disordered" evidence="1">
    <location>
        <begin position="310"/>
        <end position="362"/>
    </location>
</feature>
<feature type="non-terminal residue" evidence="2">
    <location>
        <position position="1"/>
    </location>
</feature>
<dbReference type="Proteomes" id="UP000324897">
    <property type="component" value="Chromosome 4"/>
</dbReference>
<dbReference type="OrthoDB" id="639573at2759"/>
<feature type="compositionally biased region" description="Polar residues" evidence="1">
    <location>
        <begin position="334"/>
        <end position="349"/>
    </location>
</feature>
<organism evidence="2 3">
    <name type="scientific">Eragrostis curvula</name>
    <name type="common">weeping love grass</name>
    <dbReference type="NCBI Taxonomy" id="38414"/>
    <lineage>
        <taxon>Eukaryota</taxon>
        <taxon>Viridiplantae</taxon>
        <taxon>Streptophyta</taxon>
        <taxon>Embryophyta</taxon>
        <taxon>Tracheophyta</taxon>
        <taxon>Spermatophyta</taxon>
        <taxon>Magnoliopsida</taxon>
        <taxon>Liliopsida</taxon>
        <taxon>Poales</taxon>
        <taxon>Poaceae</taxon>
        <taxon>PACMAD clade</taxon>
        <taxon>Chloridoideae</taxon>
        <taxon>Eragrostideae</taxon>
        <taxon>Eragrostidinae</taxon>
        <taxon>Eragrostis</taxon>
    </lineage>
</organism>